<dbReference type="InterPro" id="IPR050832">
    <property type="entry name" value="Bact_Acetyltransf"/>
</dbReference>
<name>A0ABR8QH98_9CELL</name>
<dbReference type="SUPFAM" id="SSF55729">
    <property type="entry name" value="Acyl-CoA N-acyltransferases (Nat)"/>
    <property type="match status" value="2"/>
</dbReference>
<gene>
    <name evidence="4" type="ORF">H9657_16145</name>
</gene>
<dbReference type="CDD" id="cd04301">
    <property type="entry name" value="NAT_SF"/>
    <property type="match status" value="1"/>
</dbReference>
<dbReference type="Proteomes" id="UP000604241">
    <property type="component" value="Unassembled WGS sequence"/>
</dbReference>
<dbReference type="EMBL" id="JACSQV010000016">
    <property type="protein sequence ID" value="MBD7919803.1"/>
    <property type="molecule type" value="Genomic_DNA"/>
</dbReference>
<comment type="caution">
    <text evidence="4">The sequence shown here is derived from an EMBL/GenBank/DDBJ whole genome shotgun (WGS) entry which is preliminary data.</text>
</comment>
<feature type="domain" description="N-acetyltransferase" evidence="3">
    <location>
        <begin position="30"/>
        <end position="189"/>
    </location>
</feature>
<dbReference type="PANTHER" id="PTHR43877">
    <property type="entry name" value="AMINOALKYLPHOSPHONATE N-ACETYLTRANSFERASE-RELATED-RELATED"/>
    <property type="match status" value="1"/>
</dbReference>
<dbReference type="InterPro" id="IPR000182">
    <property type="entry name" value="GNAT_dom"/>
</dbReference>
<reference evidence="4 5" key="1">
    <citation type="submission" date="2020-08" db="EMBL/GenBank/DDBJ databases">
        <title>A Genomic Blueprint of the Chicken Gut Microbiome.</title>
        <authorList>
            <person name="Gilroy R."/>
            <person name="Ravi A."/>
            <person name="Getino M."/>
            <person name="Pursley I."/>
            <person name="Horton D.L."/>
            <person name="Alikhan N.-F."/>
            <person name="Baker D."/>
            <person name="Gharbi K."/>
            <person name="Hall N."/>
            <person name="Watson M."/>
            <person name="Adriaenssens E.M."/>
            <person name="Foster-Nyarko E."/>
            <person name="Jarju S."/>
            <person name="Secka A."/>
            <person name="Antonio M."/>
            <person name="Oren A."/>
            <person name="Chaudhuri R."/>
            <person name="La Ragione R.M."/>
            <person name="Hildebrand F."/>
            <person name="Pallen M.J."/>
        </authorList>
    </citation>
    <scope>NUCLEOTIDE SEQUENCE [LARGE SCALE GENOMIC DNA]</scope>
    <source>
        <strain evidence="4 5">Sa3CUA2</strain>
    </source>
</reference>
<organism evidence="4 5">
    <name type="scientific">Cellulomonas avistercoris</name>
    <dbReference type="NCBI Taxonomy" id="2762242"/>
    <lineage>
        <taxon>Bacteria</taxon>
        <taxon>Bacillati</taxon>
        <taxon>Actinomycetota</taxon>
        <taxon>Actinomycetes</taxon>
        <taxon>Micrococcales</taxon>
        <taxon>Cellulomonadaceae</taxon>
        <taxon>Cellulomonas</taxon>
    </lineage>
</organism>
<dbReference type="InterPro" id="IPR016181">
    <property type="entry name" value="Acyl_CoA_acyltransferase"/>
</dbReference>
<keyword evidence="5" id="KW-1185">Reference proteome</keyword>
<dbReference type="Pfam" id="PF00583">
    <property type="entry name" value="Acetyltransf_1"/>
    <property type="match status" value="1"/>
</dbReference>
<keyword evidence="2" id="KW-0012">Acyltransferase</keyword>
<evidence type="ECO:0000313" key="5">
    <source>
        <dbReference type="Proteomes" id="UP000604241"/>
    </source>
</evidence>
<accession>A0ABR8QH98</accession>
<evidence type="ECO:0000256" key="2">
    <source>
        <dbReference type="ARBA" id="ARBA00023315"/>
    </source>
</evidence>
<keyword evidence="1" id="KW-0808">Transferase</keyword>
<dbReference type="PROSITE" id="PS51186">
    <property type="entry name" value="GNAT"/>
    <property type="match status" value="1"/>
</dbReference>
<evidence type="ECO:0000313" key="4">
    <source>
        <dbReference type="EMBL" id="MBD7919803.1"/>
    </source>
</evidence>
<evidence type="ECO:0000259" key="3">
    <source>
        <dbReference type="PROSITE" id="PS51186"/>
    </source>
</evidence>
<evidence type="ECO:0000256" key="1">
    <source>
        <dbReference type="ARBA" id="ARBA00022679"/>
    </source>
</evidence>
<protein>
    <submittedName>
        <fullName evidence="4">GNAT family N-acetyltransferase</fullName>
    </submittedName>
</protein>
<dbReference type="RefSeq" id="WP_191784456.1">
    <property type="nucleotide sequence ID" value="NZ_JACSQV010000016.1"/>
</dbReference>
<dbReference type="Gene3D" id="3.40.630.30">
    <property type="match status" value="1"/>
</dbReference>
<sequence length="367" mass="39499">MTTWSIRELPVPASLEAPDAWLLHGMVQAQNETTRDRWGTDDFATTPRRALSQLAHQDYHQRVRLVALDGTTQGTDPARVLGYARLDLPRLDNTHTGWCDLGVRPAHRRRGLGDALHAAALDAAREAGRTHLLAETDQAAEPAPGPGTLGAPTGAGLVSADDADVRFALARGWTLEQVARHSRLTLPLDADAVEAHRAGAAAVAGPDYRTVTWAGATPDALAGQLAALRTSMSTDEPTGGLDVGEEAWDADRVLATDAETLGRGEQLLTTAAEHVPSGRLVAYSQIMVPPHTDEFAWQEDTLVQREHRGHRLGMLVKAVQLQHLAAAYPTVRRISTGNAEENRWMLAINVALGFRPAGGSGVWQRSL</sequence>
<proteinExistence type="predicted"/>